<dbReference type="PANTHER" id="PTHR34228:SF5">
    <property type="entry name" value="PHOSPHOLIPASE A(2)-RELATED"/>
    <property type="match status" value="1"/>
</dbReference>
<gene>
    <name evidence="1" type="primary">Necator_chrX.g26404</name>
    <name evidence="1" type="ORF">RB195_026237</name>
</gene>
<proteinExistence type="predicted"/>
<dbReference type="KEGG" id="nai:NECAME_02398"/>
<dbReference type="EMBL" id="JAVFWL010000006">
    <property type="protein sequence ID" value="KAK6766839.1"/>
    <property type="molecule type" value="Genomic_DNA"/>
</dbReference>
<comment type="caution">
    <text evidence="1">The sequence shown here is derived from an EMBL/GenBank/DDBJ whole genome shotgun (WGS) entry which is preliminary data.</text>
</comment>
<evidence type="ECO:0000313" key="1">
    <source>
        <dbReference type="EMBL" id="KAK6766839.1"/>
    </source>
</evidence>
<accession>A0ABR1EW14</accession>
<evidence type="ECO:0000313" key="2">
    <source>
        <dbReference type="Proteomes" id="UP001303046"/>
    </source>
</evidence>
<dbReference type="PANTHER" id="PTHR34228">
    <property type="entry name" value="PROTEIN CBG09474-RELATED"/>
    <property type="match status" value="1"/>
</dbReference>
<reference evidence="1 2" key="1">
    <citation type="submission" date="2023-08" db="EMBL/GenBank/DDBJ databases">
        <title>A Necator americanus chromosomal reference genome.</title>
        <authorList>
            <person name="Ilik V."/>
            <person name="Petrzelkova K.J."/>
            <person name="Pardy F."/>
            <person name="Fuh T."/>
            <person name="Niatou-Singa F.S."/>
            <person name="Gouil Q."/>
            <person name="Baker L."/>
            <person name="Ritchie M.E."/>
            <person name="Jex A.R."/>
            <person name="Gazzola D."/>
            <person name="Li H."/>
            <person name="Toshio Fujiwara R."/>
            <person name="Zhan B."/>
            <person name="Aroian R.V."/>
            <person name="Pafco B."/>
            <person name="Schwarz E.M."/>
        </authorList>
    </citation>
    <scope>NUCLEOTIDE SEQUENCE [LARGE SCALE GENOMIC DNA]</scope>
    <source>
        <strain evidence="1 2">Aroian</strain>
        <tissue evidence="1">Whole animal</tissue>
    </source>
</reference>
<dbReference type="Proteomes" id="UP001303046">
    <property type="component" value="Unassembled WGS sequence"/>
</dbReference>
<sequence length="136" mass="15545">MEFYLPSLLLAMQITGTEGWKCGIGPVSSTISYIIAFPSDITEIDKCCIEHDTLVDGLHLPRKEADQIFCECLATKDSWYIKHVVKPLFCTSVVLYTKWFDNDKGTKPVNQQIIQPDNDKPQERVEPSLLRNLERL</sequence>
<organism evidence="1 2">
    <name type="scientific">Necator americanus</name>
    <name type="common">Human hookworm</name>
    <dbReference type="NCBI Taxonomy" id="51031"/>
    <lineage>
        <taxon>Eukaryota</taxon>
        <taxon>Metazoa</taxon>
        <taxon>Ecdysozoa</taxon>
        <taxon>Nematoda</taxon>
        <taxon>Chromadorea</taxon>
        <taxon>Rhabditida</taxon>
        <taxon>Rhabditina</taxon>
        <taxon>Rhabditomorpha</taxon>
        <taxon>Strongyloidea</taxon>
        <taxon>Ancylostomatidae</taxon>
        <taxon>Bunostominae</taxon>
        <taxon>Necator</taxon>
    </lineage>
</organism>
<protein>
    <submittedName>
        <fullName evidence="1">Uncharacterized protein</fullName>
    </submittedName>
</protein>
<dbReference type="CTD" id="25342438"/>
<name>A0ABR1EW14_NECAM</name>
<keyword evidence="2" id="KW-1185">Reference proteome</keyword>
<dbReference type="InterPro" id="IPR053322">
    <property type="entry name" value="PLA2-like"/>
</dbReference>